<feature type="region of interest" description="Disordered" evidence="1">
    <location>
        <begin position="383"/>
        <end position="406"/>
    </location>
</feature>
<evidence type="ECO:0000256" key="1">
    <source>
        <dbReference type="SAM" id="MobiDB-lite"/>
    </source>
</evidence>
<name>A0A6G1K0E1_9PLEO</name>
<evidence type="ECO:0000313" key="4">
    <source>
        <dbReference type="Proteomes" id="UP000799428"/>
    </source>
</evidence>
<dbReference type="InterPro" id="IPR018843">
    <property type="entry name" value="Utp8_b-prop"/>
</dbReference>
<dbReference type="Proteomes" id="UP000799428">
    <property type="component" value="Unassembled WGS sequence"/>
</dbReference>
<feature type="region of interest" description="Disordered" evidence="1">
    <location>
        <begin position="461"/>
        <end position="489"/>
    </location>
</feature>
<dbReference type="Pfam" id="PF10395">
    <property type="entry name" value="Utp8_b_propeller"/>
    <property type="match status" value="1"/>
</dbReference>
<organism evidence="3 4">
    <name type="scientific">Pleomassaria siparia CBS 279.74</name>
    <dbReference type="NCBI Taxonomy" id="1314801"/>
    <lineage>
        <taxon>Eukaryota</taxon>
        <taxon>Fungi</taxon>
        <taxon>Dikarya</taxon>
        <taxon>Ascomycota</taxon>
        <taxon>Pezizomycotina</taxon>
        <taxon>Dothideomycetes</taxon>
        <taxon>Pleosporomycetidae</taxon>
        <taxon>Pleosporales</taxon>
        <taxon>Pleomassariaceae</taxon>
        <taxon>Pleomassaria</taxon>
    </lineage>
</organism>
<feature type="domain" description="Utp8 beta-propeller" evidence="2">
    <location>
        <begin position="7"/>
        <end position="395"/>
    </location>
</feature>
<dbReference type="AlphaFoldDB" id="A0A6G1K0E1"/>
<dbReference type="OrthoDB" id="5330858at2759"/>
<keyword evidence="4" id="KW-1185">Reference proteome</keyword>
<sequence>MSFDKEIGAPFTLASLPRPINALGGCTQAASVCSISGLKKRKRTEIAVGVDGEGILIYSLQNPQLVTSYALPPQTSFATAPYSLYRKGSSRKPSHRFTYAATTQFAPGEKAQLVCFTEEIQKDSATSTVKSSHTISDPVDKIIAIDSVPISPGGSASDGSHDVLLVFNNGHVTCLSSDLGIIRWKGDLFSLYTLGQHLETTAGHEIEFVTLSTAKSVIRGLLRSRADVAAILDPSLEGTSELLDLIQVLTVISRCSDGSRTMALFQLQARSPDLSAAHLPPLKHLSTWKLPTPASFAITSIEKGAYSLHPATGVVHQLVNGGLVSYDFTGTVPSIYSELAVPAFNVDSFLHISSDLLFTISREKCSIFDVKYNSIQAVLPLGSQPSSTTESKKRKHTEPESAKETSTVPKLVAHFSDIGLAVGILDHEIIGIQIGGGLSRKRQKTDGTLLINSIGKGIPLDPSASKSTGGFMDKVSLKDSPQSQDWQKRKSRLEKYAGKGKVAKFEELFAADLGVELASLDAENNSAPYAELENGDSFLTNGVEAKMDIDDAQEKSAENQLRKWQLPAIIPDAQRHRHRHQATYALSKIFQWTSGKNDRPSLQISFFPPNVFQWLLHSGYITKESIRRAVLEQEPNALETIMSIQDGDIVKSIVEFDSELHILSAVLNHGHALPAGEVVQAIKLLMQSLDDHPQSECQPKLLTNGTGPNEDEMDVDLASELEAADNDLDHALSILDNGLSIRNHTLRPALIRLHTFPAPVISSALRSMLSRRELESLIRLLHLELKNGGWTSQYDFADSELSQMEASSEDPDDHAVAIIASLLSCTVDAIGAGAWLATVSDTASSESTEETIKELYEDTSEALNGFWEARYMRGLLSEFLRYAANISKSQKPSNKSLQAQGKPFVVDVAVDEALPMLPLGGKVDQGVEKTKAGKGGKKEERSAREIGMLISQRVPKYSFERIVL</sequence>
<dbReference type="EMBL" id="MU005777">
    <property type="protein sequence ID" value="KAF2706073.1"/>
    <property type="molecule type" value="Genomic_DNA"/>
</dbReference>
<protein>
    <recommendedName>
        <fullName evidence="2">Utp8 beta-propeller domain-containing protein</fullName>
    </recommendedName>
</protein>
<proteinExistence type="predicted"/>
<evidence type="ECO:0000259" key="2">
    <source>
        <dbReference type="Pfam" id="PF10395"/>
    </source>
</evidence>
<reference evidence="3" key="1">
    <citation type="journal article" date="2020" name="Stud. Mycol.">
        <title>101 Dothideomycetes genomes: a test case for predicting lifestyles and emergence of pathogens.</title>
        <authorList>
            <person name="Haridas S."/>
            <person name="Albert R."/>
            <person name="Binder M."/>
            <person name="Bloem J."/>
            <person name="Labutti K."/>
            <person name="Salamov A."/>
            <person name="Andreopoulos B."/>
            <person name="Baker S."/>
            <person name="Barry K."/>
            <person name="Bills G."/>
            <person name="Bluhm B."/>
            <person name="Cannon C."/>
            <person name="Castanera R."/>
            <person name="Culley D."/>
            <person name="Daum C."/>
            <person name="Ezra D."/>
            <person name="Gonzalez J."/>
            <person name="Henrissat B."/>
            <person name="Kuo A."/>
            <person name="Liang C."/>
            <person name="Lipzen A."/>
            <person name="Lutzoni F."/>
            <person name="Magnuson J."/>
            <person name="Mondo S."/>
            <person name="Nolan M."/>
            <person name="Ohm R."/>
            <person name="Pangilinan J."/>
            <person name="Park H.-J."/>
            <person name="Ramirez L."/>
            <person name="Alfaro M."/>
            <person name="Sun H."/>
            <person name="Tritt A."/>
            <person name="Yoshinaga Y."/>
            <person name="Zwiers L.-H."/>
            <person name="Turgeon B."/>
            <person name="Goodwin S."/>
            <person name="Spatafora J."/>
            <person name="Crous P."/>
            <person name="Grigoriev I."/>
        </authorList>
    </citation>
    <scope>NUCLEOTIDE SEQUENCE</scope>
    <source>
        <strain evidence="3">CBS 279.74</strain>
    </source>
</reference>
<evidence type="ECO:0000313" key="3">
    <source>
        <dbReference type="EMBL" id="KAF2706073.1"/>
    </source>
</evidence>
<accession>A0A6G1K0E1</accession>
<gene>
    <name evidence="3" type="ORF">K504DRAFT_537009</name>
</gene>